<evidence type="ECO:0000313" key="2">
    <source>
        <dbReference type="EMBL" id="GMI57321.1"/>
    </source>
</evidence>
<accession>A0ABQ6NCK4</accession>
<sequence length="640" mass="66808">MMRHEPTGKALAMLSTSGSQGPLPGDLVGDAGKLLLILTKISAACAPSLPQVDVPALTANLSLLQRAALDDSTVHEHIVNVLVEDVLLSDRLASDPSCMRPMTMALEVVLALMSVPSFGDVLHKYHDNLTGILSAYASYGGLEVQVELATIAALTSTSLSAASSEAPASLRDAASFRVVPIPSPLFNTESPSGARELVGTAVCALTALAQRLPVRGPAIKNTVMALLTCFEMSDGANQQLVVESLSALLKSPDAFTALVHLLFAATGSDQLILNLSSTVSAVAAKAAASISGNLVVDVLTLVRRIMKWSVQEGAEAACSASTTLRALDLLNTAFVSVLATVADKKQIELKLGEFNLVLLEYITSKYICKPVFSLLMTAYERAAADPDNTSVDLAIVASCMTFMRNLAGAFEGRVVLCEVDLEMQARSATVGEERPSFFTNVLPWASALRSTNGAAASRSASAMYSADVERVPHLLAPEVDHGNLGGGASGSISAYHAASITYLFVHDARFGSWNLSSAGLTQCAVGSIIGFNEAGVEGSGRGGRDLIGEAASSIEHKTSAAFVGLLQCMCLKNVKKNTKMKKAWKEQLARLIPEEAAKEASLLSRIGLVSPKGSAGACAGDDGWIPPLPDAPKNSSPGAK</sequence>
<dbReference type="Proteomes" id="UP001165060">
    <property type="component" value="Unassembled WGS sequence"/>
</dbReference>
<feature type="region of interest" description="Disordered" evidence="1">
    <location>
        <begin position="613"/>
        <end position="640"/>
    </location>
</feature>
<proteinExistence type="predicted"/>
<comment type="caution">
    <text evidence="2">The sequence shown here is derived from an EMBL/GenBank/DDBJ whole genome shotgun (WGS) entry which is preliminary data.</text>
</comment>
<feature type="non-terminal residue" evidence="2">
    <location>
        <position position="640"/>
    </location>
</feature>
<keyword evidence="3" id="KW-1185">Reference proteome</keyword>
<evidence type="ECO:0000313" key="3">
    <source>
        <dbReference type="Proteomes" id="UP001165060"/>
    </source>
</evidence>
<reference evidence="2 3" key="1">
    <citation type="journal article" date="2023" name="Commun. Biol.">
        <title>Genome analysis of Parmales, the sister group of diatoms, reveals the evolutionary specialization of diatoms from phago-mixotrophs to photoautotrophs.</title>
        <authorList>
            <person name="Ban H."/>
            <person name="Sato S."/>
            <person name="Yoshikawa S."/>
            <person name="Yamada K."/>
            <person name="Nakamura Y."/>
            <person name="Ichinomiya M."/>
            <person name="Sato N."/>
            <person name="Blanc-Mathieu R."/>
            <person name="Endo H."/>
            <person name="Kuwata A."/>
            <person name="Ogata H."/>
        </authorList>
    </citation>
    <scope>NUCLEOTIDE SEQUENCE [LARGE SCALE GENOMIC DNA]</scope>
</reference>
<gene>
    <name evidence="2" type="ORF">TeGR_g1487</name>
</gene>
<protein>
    <submittedName>
        <fullName evidence="2">Uncharacterized protein</fullName>
    </submittedName>
</protein>
<evidence type="ECO:0000256" key="1">
    <source>
        <dbReference type="SAM" id="MobiDB-lite"/>
    </source>
</evidence>
<name>A0ABQ6NCK4_9STRA</name>
<organism evidence="2 3">
    <name type="scientific">Tetraparma gracilis</name>
    <dbReference type="NCBI Taxonomy" id="2962635"/>
    <lineage>
        <taxon>Eukaryota</taxon>
        <taxon>Sar</taxon>
        <taxon>Stramenopiles</taxon>
        <taxon>Ochrophyta</taxon>
        <taxon>Bolidophyceae</taxon>
        <taxon>Parmales</taxon>
        <taxon>Triparmaceae</taxon>
        <taxon>Tetraparma</taxon>
    </lineage>
</organism>
<dbReference type="EMBL" id="BRYB01006427">
    <property type="protein sequence ID" value="GMI57321.1"/>
    <property type="molecule type" value="Genomic_DNA"/>
</dbReference>